<dbReference type="STRING" id="29354.IO98_05040"/>
<dbReference type="AlphaFoldDB" id="A0A084JQ89"/>
<keyword evidence="1" id="KW-0812">Transmembrane</keyword>
<keyword evidence="1" id="KW-0472">Membrane</keyword>
<feature type="transmembrane region" description="Helical" evidence="1">
    <location>
        <begin position="142"/>
        <end position="163"/>
    </location>
</feature>
<protein>
    <recommendedName>
        <fullName evidence="4">Energy-coupling factor transport system substrate-specific component</fullName>
    </recommendedName>
</protein>
<proteinExistence type="predicted"/>
<dbReference type="OrthoDB" id="5198189at2"/>
<organism evidence="2 3">
    <name type="scientific">Lacrimispora celerecrescens</name>
    <dbReference type="NCBI Taxonomy" id="29354"/>
    <lineage>
        <taxon>Bacteria</taxon>
        <taxon>Bacillati</taxon>
        <taxon>Bacillota</taxon>
        <taxon>Clostridia</taxon>
        <taxon>Lachnospirales</taxon>
        <taxon>Lachnospiraceae</taxon>
        <taxon>Lacrimispora</taxon>
    </lineage>
</organism>
<dbReference type="EMBL" id="JPME01000007">
    <property type="protein sequence ID" value="KEZ91123.1"/>
    <property type="molecule type" value="Genomic_DNA"/>
</dbReference>
<name>A0A084JQ89_9FIRM</name>
<dbReference type="Proteomes" id="UP000028525">
    <property type="component" value="Unassembled WGS sequence"/>
</dbReference>
<sequence>MKNHSLFTTRELVLDALLSALLFVSQVSLSWLPNVELVSLLLILYTLVFRKHVWLILYVFVILEGLVYGFGLWWFSYLYVWPILPAAVFLIYKNNTPKPFGISLLSGIFGMLFGFFCAGFYLITGGPGAALTWWAAGIPYDIAHGTGNFFLSLILFQPLYRLLTSLKRGQSHQ</sequence>
<comment type="caution">
    <text evidence="2">The sequence shown here is derived from an EMBL/GenBank/DDBJ whole genome shotgun (WGS) entry which is preliminary data.</text>
</comment>
<feature type="transmembrane region" description="Helical" evidence="1">
    <location>
        <begin position="52"/>
        <end position="80"/>
    </location>
</feature>
<evidence type="ECO:0000313" key="3">
    <source>
        <dbReference type="Proteomes" id="UP000028525"/>
    </source>
</evidence>
<feature type="transmembrane region" description="Helical" evidence="1">
    <location>
        <begin position="100"/>
        <end position="122"/>
    </location>
</feature>
<evidence type="ECO:0000256" key="1">
    <source>
        <dbReference type="SAM" id="Phobius"/>
    </source>
</evidence>
<dbReference type="RefSeq" id="WP_038278555.1">
    <property type="nucleotide sequence ID" value="NZ_JPME01000007.1"/>
</dbReference>
<keyword evidence="1" id="KW-1133">Transmembrane helix</keyword>
<evidence type="ECO:0000313" key="2">
    <source>
        <dbReference type="EMBL" id="KEZ91123.1"/>
    </source>
</evidence>
<evidence type="ECO:0008006" key="4">
    <source>
        <dbReference type="Google" id="ProtNLM"/>
    </source>
</evidence>
<gene>
    <name evidence="2" type="ORF">IO98_05040</name>
</gene>
<dbReference type="Gene3D" id="1.10.1760.20">
    <property type="match status" value="1"/>
</dbReference>
<reference evidence="2 3" key="1">
    <citation type="submission" date="2014-07" db="EMBL/GenBank/DDBJ databases">
        <title>Draft genome of Clostridium celerecrescens 152B isolated from sediments associated with methane hydrate from Krishna Godavari basin.</title>
        <authorList>
            <person name="Honkalas V.S."/>
            <person name="Dabir A.P."/>
            <person name="Arora P."/>
            <person name="Dhakephalkar P.K."/>
        </authorList>
    </citation>
    <scope>NUCLEOTIDE SEQUENCE [LARGE SCALE GENOMIC DNA]</scope>
    <source>
        <strain evidence="2 3">152B</strain>
    </source>
</reference>
<keyword evidence="3" id="KW-1185">Reference proteome</keyword>
<accession>A0A084JQ89</accession>